<comment type="caution">
    <text evidence="2">The sequence shown here is derived from an EMBL/GenBank/DDBJ whole genome shotgun (WGS) entry which is preliminary data.</text>
</comment>
<dbReference type="EMBL" id="JBAHYK010002057">
    <property type="protein sequence ID" value="KAL0565962.1"/>
    <property type="molecule type" value="Genomic_DNA"/>
</dbReference>
<reference evidence="2 3" key="1">
    <citation type="submission" date="2024-02" db="EMBL/GenBank/DDBJ databases">
        <title>A draft genome for the cacao thread blight pathogen Marasmius crinis-equi.</title>
        <authorList>
            <person name="Cohen S.P."/>
            <person name="Baruah I.K."/>
            <person name="Amoako-Attah I."/>
            <person name="Bukari Y."/>
            <person name="Meinhardt L.W."/>
            <person name="Bailey B.A."/>
        </authorList>
    </citation>
    <scope>NUCLEOTIDE SEQUENCE [LARGE SCALE GENOMIC DNA]</scope>
    <source>
        <strain evidence="2 3">GH-76</strain>
    </source>
</reference>
<evidence type="ECO:0000256" key="1">
    <source>
        <dbReference type="SAM" id="MobiDB-lite"/>
    </source>
</evidence>
<organism evidence="2 3">
    <name type="scientific">Marasmius crinis-equi</name>
    <dbReference type="NCBI Taxonomy" id="585013"/>
    <lineage>
        <taxon>Eukaryota</taxon>
        <taxon>Fungi</taxon>
        <taxon>Dikarya</taxon>
        <taxon>Basidiomycota</taxon>
        <taxon>Agaricomycotina</taxon>
        <taxon>Agaricomycetes</taxon>
        <taxon>Agaricomycetidae</taxon>
        <taxon>Agaricales</taxon>
        <taxon>Marasmiineae</taxon>
        <taxon>Marasmiaceae</taxon>
        <taxon>Marasmius</taxon>
    </lineage>
</organism>
<feature type="compositionally biased region" description="Basic residues" evidence="1">
    <location>
        <begin position="140"/>
        <end position="155"/>
    </location>
</feature>
<accession>A0ABR3ESY0</accession>
<evidence type="ECO:0000313" key="3">
    <source>
        <dbReference type="Proteomes" id="UP001465976"/>
    </source>
</evidence>
<keyword evidence="3" id="KW-1185">Reference proteome</keyword>
<dbReference type="Gene3D" id="3.60.130.30">
    <property type="match status" value="1"/>
</dbReference>
<proteinExistence type="predicted"/>
<evidence type="ECO:0000313" key="2">
    <source>
        <dbReference type="EMBL" id="KAL0565962.1"/>
    </source>
</evidence>
<feature type="region of interest" description="Disordered" evidence="1">
    <location>
        <begin position="48"/>
        <end position="156"/>
    </location>
</feature>
<feature type="compositionally biased region" description="Basic and acidic residues" evidence="1">
    <location>
        <begin position="100"/>
        <end position="120"/>
    </location>
</feature>
<feature type="compositionally biased region" description="Polar residues" evidence="1">
    <location>
        <begin position="83"/>
        <end position="98"/>
    </location>
</feature>
<feature type="compositionally biased region" description="Low complexity" evidence="1">
    <location>
        <begin position="51"/>
        <end position="81"/>
    </location>
</feature>
<name>A0ABR3ESY0_9AGAR</name>
<dbReference type="Proteomes" id="UP001465976">
    <property type="component" value="Unassembled WGS sequence"/>
</dbReference>
<protein>
    <submittedName>
        <fullName evidence="2">Uncharacterized protein</fullName>
    </submittedName>
</protein>
<gene>
    <name evidence="2" type="ORF">V5O48_016051</name>
</gene>
<sequence length="518" mass="58030">MSFVKKIPETFRHLFCTRTTRSGALFSPYVVETGVEFRSLLQSALNRQEDPFSSPLSTPPSSRSSTPEPSHSSTPEPGPSSDDPASSMTTITAPSTSGHEGLRGFKGKREEQTNGGEGRKVKQSNGKKKRKRSEEEMAKSKLRGKQHKKRRRQKKTAVLLCQDSKTLRSIAHEYGSKHYEPATKTANANEIPISALREAAASTAFIGNPKTTLPEKKEYELHELYKDGKNNFQLVKKSDSTQYVPCPKSKGIHVVIAPGPRDKKWATKMEEGAKFFKEVSPECNFQDEEGRRGKLNSINFGISIGNGQPKPMVLNNQGVKRKRVMDRVRLHPSFVSIAGHMCTTFLTWAPLLFLYYADITTGILGKYPELSLPFYNSVFAAFTVNFGPQTVCLPHCDSKNLAFGWCAITALSKFDHTKGGQLVLWDLKLIVKFPPGYTIFVPSAVVCHLNTKIQPHEERFSFTMYTSGDLFRWAEHGYQTESEYKKTKKAKADAHSNTTRWERGVDLFSTMEELQAGV</sequence>
<feature type="compositionally biased region" description="Basic residues" evidence="1">
    <location>
        <begin position="121"/>
        <end position="131"/>
    </location>
</feature>